<evidence type="ECO:0000256" key="2">
    <source>
        <dbReference type="SAM" id="Coils"/>
    </source>
</evidence>
<dbReference type="Gene3D" id="1.25.40.10">
    <property type="entry name" value="Tetratricopeptide repeat domain"/>
    <property type="match status" value="1"/>
</dbReference>
<dbReference type="GO" id="GO:0006355">
    <property type="term" value="P:regulation of DNA-templated transcription"/>
    <property type="evidence" value="ECO:0007669"/>
    <property type="project" value="InterPro"/>
</dbReference>
<keyword evidence="2" id="KW-0175">Coiled coil</keyword>
<dbReference type="PROSITE" id="PS51257">
    <property type="entry name" value="PROKAR_LIPOPROTEIN"/>
    <property type="match status" value="1"/>
</dbReference>
<dbReference type="SMART" id="SM00421">
    <property type="entry name" value="HTH_LUXR"/>
    <property type="match status" value="1"/>
</dbReference>
<evidence type="ECO:0000256" key="1">
    <source>
        <dbReference type="PROSITE-ProRule" id="PRU00339"/>
    </source>
</evidence>
<dbReference type="SUPFAM" id="SSF48452">
    <property type="entry name" value="TPR-like"/>
    <property type="match status" value="1"/>
</dbReference>
<evidence type="ECO:0000259" key="4">
    <source>
        <dbReference type="SMART" id="SM00421"/>
    </source>
</evidence>
<keyword evidence="3" id="KW-1133">Transmembrane helix</keyword>
<evidence type="ECO:0000313" key="6">
    <source>
        <dbReference type="Proteomes" id="UP000007509"/>
    </source>
</evidence>
<keyword evidence="1" id="KW-0802">TPR repeat</keyword>
<evidence type="ECO:0000256" key="3">
    <source>
        <dbReference type="SAM" id="Phobius"/>
    </source>
</evidence>
<dbReference type="InterPro" id="IPR011990">
    <property type="entry name" value="TPR-like_helical_dom_sf"/>
</dbReference>
<dbReference type="InterPro" id="IPR000792">
    <property type="entry name" value="Tscrpt_reg_LuxR_C"/>
</dbReference>
<dbReference type="EMBL" id="AKJY01000115">
    <property type="protein sequence ID" value="EJL67792.1"/>
    <property type="molecule type" value="Genomic_DNA"/>
</dbReference>
<accession>J2SQH5</accession>
<feature type="transmembrane region" description="Helical" evidence="3">
    <location>
        <begin position="392"/>
        <end position="412"/>
    </location>
</feature>
<evidence type="ECO:0000313" key="5">
    <source>
        <dbReference type="EMBL" id="EJL67792.1"/>
    </source>
</evidence>
<reference evidence="5 6" key="1">
    <citation type="journal article" date="2012" name="J. Bacteriol.">
        <title>Twenty-one genome sequences from Pseudomonas species and 19 genome sequences from diverse bacteria isolated from the rhizosphere and endosphere of Populus deltoides.</title>
        <authorList>
            <person name="Brown S.D."/>
            <person name="Utturkar S.M."/>
            <person name="Klingeman D.M."/>
            <person name="Johnson C.M."/>
            <person name="Martin S.L."/>
            <person name="Land M.L."/>
            <person name="Lu T.Y."/>
            <person name="Schadt C.W."/>
            <person name="Doktycz M.J."/>
            <person name="Pelletier D.A."/>
        </authorList>
    </citation>
    <scope>NUCLEOTIDE SEQUENCE [LARGE SCALE GENOMIC DNA]</scope>
    <source>
        <strain evidence="5 6">CF314</strain>
    </source>
</reference>
<gene>
    <name evidence="5" type="ORF">PMI13_04050</name>
</gene>
<dbReference type="PROSITE" id="PS50005">
    <property type="entry name" value="TPR"/>
    <property type="match status" value="1"/>
</dbReference>
<dbReference type="PATRIC" id="fig|1144316.3.peg.4049"/>
<keyword evidence="6" id="KW-1185">Reference proteome</keyword>
<organism evidence="5 6">
    <name type="scientific">Chryseobacterium populi</name>
    <dbReference type="NCBI Taxonomy" id="1144316"/>
    <lineage>
        <taxon>Bacteria</taxon>
        <taxon>Pseudomonadati</taxon>
        <taxon>Bacteroidota</taxon>
        <taxon>Flavobacteriia</taxon>
        <taxon>Flavobacteriales</taxon>
        <taxon>Weeksellaceae</taxon>
        <taxon>Chryseobacterium group</taxon>
        <taxon>Chryseobacterium</taxon>
    </lineage>
</organism>
<dbReference type="InterPro" id="IPR019734">
    <property type="entry name" value="TPR_rpt"/>
</dbReference>
<dbReference type="GO" id="GO:0003677">
    <property type="term" value="F:DNA binding"/>
    <property type="evidence" value="ECO:0007669"/>
    <property type="project" value="UniProtKB-KW"/>
</dbReference>
<feature type="repeat" description="TPR" evidence="1">
    <location>
        <begin position="156"/>
        <end position="189"/>
    </location>
</feature>
<dbReference type="InterPro" id="IPR036388">
    <property type="entry name" value="WH-like_DNA-bd_sf"/>
</dbReference>
<keyword evidence="5" id="KW-0238">DNA-binding</keyword>
<keyword evidence="3" id="KW-0472">Membrane</keyword>
<sequence>MNHKSCQKTMKTISLLKFFLLFLFNLFLFVSCEKKDDANDYFYNLTQELSPIYKEPDKIKAIQKREFTKFEKTKDEKYLISSRYTEYFLKEHNGSKQIPVVFELLKHNNDRYAFISMICNFNLALELEHTSPKLAMQFIDNSIKFDQKLNKTYYISHLYHAKGRFYYNDKNYPKAMYYFQQALKNLKPDDTLYIASMHNNFGLTYDKSGKTGLAIEETKKGIKILESKKNLNQEEIEFLNSMRDNLGGYFYKLKNYGNAEKILLQQFEYYKNKKDDHLSIISSEKIFDLYITTGQSDQQKKIVDYLANIEPQVNNISDKIKLNEIIQRYYSGNNQLKELKVTSEKLTNLYHAFDDKSKKNVQEITDNLNSLIIKDIDNKYRYDIQFQKKQKLWLSSLAILCIIILTIIIFSVKNKIKNEKEIAQKQRELFESNEKILEQDRSFQKEKIKNLHRTLSIKIDAEKILLENLKKTKRVNVDSEQVIRDLLLKVNNLILIDKRSYNSFTEGTMENKLLMDELSNRCPDLTKKELKLCTYFIMNLSSKEIAALENTTTGTVRVYKTKIKSKLGLIKDDDLSTFLNSI</sequence>
<dbReference type="InterPro" id="IPR016032">
    <property type="entry name" value="Sig_transdc_resp-reg_C-effctor"/>
</dbReference>
<feature type="domain" description="HTH luxR-type" evidence="4">
    <location>
        <begin position="522"/>
        <end position="579"/>
    </location>
</feature>
<keyword evidence="3" id="KW-0812">Transmembrane</keyword>
<name>J2SQH5_9FLAO</name>
<feature type="coiled-coil region" evidence="2">
    <location>
        <begin position="413"/>
        <end position="440"/>
    </location>
</feature>
<protein>
    <submittedName>
        <fullName evidence="5">Response regulator containing a CheY-like receiver domain and an HTH DNA-binding domain</fullName>
    </submittedName>
</protein>
<dbReference type="AlphaFoldDB" id="J2SQH5"/>
<dbReference type="Proteomes" id="UP000007509">
    <property type="component" value="Unassembled WGS sequence"/>
</dbReference>
<comment type="caution">
    <text evidence="5">The sequence shown here is derived from an EMBL/GenBank/DDBJ whole genome shotgun (WGS) entry which is preliminary data.</text>
</comment>
<dbReference type="Gene3D" id="1.10.10.10">
    <property type="entry name" value="Winged helix-like DNA-binding domain superfamily/Winged helix DNA-binding domain"/>
    <property type="match status" value="1"/>
</dbReference>
<proteinExistence type="predicted"/>
<dbReference type="SUPFAM" id="SSF46894">
    <property type="entry name" value="C-terminal effector domain of the bipartite response regulators"/>
    <property type="match status" value="1"/>
</dbReference>